<sequence>MNINAISTYVLNNSQRSIVSQAQSEINEASYESTTQRIRDPGLKLGRQTGRFVDNENQISTLQGLKDSNNLAAQRMASAQTALQSLVGASTKDKPGGSLVQFNQALVGDNVSATPETMQSAAQTALDSFVSAMNTSYNNEYVFGGSNTSEPPFDYYKAGSNTGGSKIVQDAFRDYFGFNLDDPQVANITDEQMKSFIDGPFDKLFEEPSWSTNFSRAKDGAVMNRISASGETVDISASANDAGFRHAMKNMVLVAEFGNIGLSSAAQQVVGDRARASSDNKSTGSAINEIITSASNLGNSQNRVTNANDHINAQLSILNQTRNDMIGADATEAASKLVQLQTVLQISYNMTARIAKMTLANYI</sequence>
<dbReference type="SUPFAM" id="SSF64518">
    <property type="entry name" value="Phase 1 flagellin"/>
    <property type="match status" value="1"/>
</dbReference>
<dbReference type="InterPro" id="IPR046358">
    <property type="entry name" value="Flagellin_C"/>
</dbReference>
<dbReference type="EMBL" id="LXYT01000002">
    <property type="protein sequence ID" value="OLY43413.1"/>
    <property type="molecule type" value="Genomic_DNA"/>
</dbReference>
<dbReference type="Gene3D" id="1.20.1330.10">
    <property type="entry name" value="f41 fragment of flagellin, N-terminal domain"/>
    <property type="match status" value="1"/>
</dbReference>
<comment type="caution">
    <text evidence="6">The sequence shown here is derived from an EMBL/GenBank/DDBJ whole genome shotgun (WGS) entry which is preliminary data.</text>
</comment>
<dbReference type="Pfam" id="PF00669">
    <property type="entry name" value="Flagellin_N"/>
    <property type="match status" value="1"/>
</dbReference>
<evidence type="ECO:0000259" key="5">
    <source>
        <dbReference type="Pfam" id="PF00700"/>
    </source>
</evidence>
<feature type="domain" description="Flagellin C-terminal" evidence="5">
    <location>
        <begin position="283"/>
        <end position="362"/>
    </location>
</feature>
<keyword evidence="7" id="KW-1185">Reference proteome</keyword>
<dbReference type="InterPro" id="IPR001492">
    <property type="entry name" value="Flagellin"/>
</dbReference>
<evidence type="ECO:0000259" key="4">
    <source>
        <dbReference type="Pfam" id="PF00669"/>
    </source>
</evidence>
<dbReference type="GO" id="GO:0005576">
    <property type="term" value="C:extracellular region"/>
    <property type="evidence" value="ECO:0007669"/>
    <property type="project" value="UniProtKB-SubCell"/>
</dbReference>
<comment type="subcellular location">
    <subcellularLocation>
        <location evidence="3">Secreted</location>
    </subcellularLocation>
    <subcellularLocation>
        <location evidence="3">Bacterial flagellum</location>
    </subcellularLocation>
</comment>
<dbReference type="Pfam" id="PF00700">
    <property type="entry name" value="Flagellin_C"/>
    <property type="match status" value="1"/>
</dbReference>
<comment type="function">
    <text evidence="3">Flagellin is the subunit protein which polymerizes to form the filaments of bacterial flagella.</text>
</comment>
<evidence type="ECO:0000313" key="6">
    <source>
        <dbReference type="EMBL" id="OLY43413.1"/>
    </source>
</evidence>
<evidence type="ECO:0000256" key="1">
    <source>
        <dbReference type="ARBA" id="ARBA00005709"/>
    </source>
</evidence>
<evidence type="ECO:0000256" key="2">
    <source>
        <dbReference type="ARBA" id="ARBA00023143"/>
    </source>
</evidence>
<dbReference type="AlphaFoldDB" id="A0A1R0F8V8"/>
<reference evidence="6 7" key="1">
    <citation type="submission" date="2016-12" db="EMBL/GenBank/DDBJ databases">
        <title>Comparative genomics of Bartonella apis.</title>
        <authorList>
            <person name="Engel P."/>
        </authorList>
    </citation>
    <scope>NUCLEOTIDE SEQUENCE [LARGE SCALE GENOMIC DNA]</scope>
    <source>
        <strain evidence="6 7">PEB0149</strain>
    </source>
</reference>
<comment type="similarity">
    <text evidence="1 3">Belongs to the bacterial flagellin family.</text>
</comment>
<dbReference type="PANTHER" id="PTHR42792:SF1">
    <property type="entry name" value="FLAGELLAR HOOK-ASSOCIATED PROTEIN 3"/>
    <property type="match status" value="1"/>
</dbReference>
<keyword evidence="3" id="KW-0964">Secreted</keyword>
<gene>
    <name evidence="6" type="ORF">PEB0149_008400</name>
</gene>
<evidence type="ECO:0000313" key="7">
    <source>
        <dbReference type="Proteomes" id="UP000187344"/>
    </source>
</evidence>
<proteinExistence type="inferred from homology"/>
<keyword evidence="6" id="KW-0282">Flagellum</keyword>
<keyword evidence="6" id="KW-0966">Cell projection</keyword>
<keyword evidence="2 3" id="KW-0975">Bacterial flagellum</keyword>
<dbReference type="GO" id="GO:0005198">
    <property type="term" value="F:structural molecule activity"/>
    <property type="evidence" value="ECO:0007669"/>
    <property type="project" value="UniProtKB-UniRule"/>
</dbReference>
<dbReference type="GO" id="GO:0009288">
    <property type="term" value="C:bacterial-type flagellum"/>
    <property type="evidence" value="ECO:0007669"/>
    <property type="project" value="UniProtKB-SubCell"/>
</dbReference>
<dbReference type="Proteomes" id="UP000187344">
    <property type="component" value="Unassembled WGS sequence"/>
</dbReference>
<accession>A0A1R0F8V8</accession>
<protein>
    <recommendedName>
        <fullName evidence="3">Flagellin</fullName>
    </recommendedName>
</protein>
<dbReference type="OrthoDB" id="8004955at2"/>
<name>A0A1R0F8V8_9HYPH</name>
<feature type="domain" description="Flagellin N-terminal" evidence="4">
    <location>
        <begin position="6"/>
        <end position="148"/>
    </location>
</feature>
<keyword evidence="6" id="KW-0969">Cilium</keyword>
<dbReference type="PANTHER" id="PTHR42792">
    <property type="entry name" value="FLAGELLIN"/>
    <property type="match status" value="1"/>
</dbReference>
<dbReference type="NCBIfam" id="NF004669">
    <property type="entry name" value="PRK06008.1"/>
    <property type="match status" value="1"/>
</dbReference>
<organism evidence="6 7">
    <name type="scientific">Bartonella apis</name>
    <dbReference type="NCBI Taxonomy" id="1686310"/>
    <lineage>
        <taxon>Bacteria</taxon>
        <taxon>Pseudomonadati</taxon>
        <taxon>Pseudomonadota</taxon>
        <taxon>Alphaproteobacteria</taxon>
        <taxon>Hyphomicrobiales</taxon>
        <taxon>Bartonellaceae</taxon>
        <taxon>Bartonella</taxon>
    </lineage>
</organism>
<dbReference type="InterPro" id="IPR001029">
    <property type="entry name" value="Flagellin_N"/>
</dbReference>
<dbReference type="RefSeq" id="WP_075870275.1">
    <property type="nucleotide sequence ID" value="NZ_CALYQA010000001.1"/>
</dbReference>
<evidence type="ECO:0000256" key="3">
    <source>
        <dbReference type="RuleBase" id="RU362073"/>
    </source>
</evidence>